<evidence type="ECO:0000313" key="1">
    <source>
        <dbReference type="EMBL" id="OKH50937.1"/>
    </source>
</evidence>
<accession>A0A1U7JAZ0</accession>
<sequence length="265" mass="28096">MEVTWLDSNSWLITMGGQRILVDPWLVGELVFGQQTWLFKGEHPQPQPLPEAIDLILLSQGLEDHAHPPTLKALDRAVPVVGSPSAAKVAEGLGYSQVTALGHGETFTLNQQVTIKALPGSPVGPLVVENGYILRDISGGEAGASLFYEPHGFHRPELKAEGPVDVVITPVIDLALPVVGPIIRGQKGALELVDWLRPQVVLPTADAGEVTYSGMLINWLKTVGDSQALEAAIAAQGLSTRVLAPTVGQPLPLNLVPRQPLATGA</sequence>
<proteinExistence type="predicted"/>
<keyword evidence="1" id="KW-0378">Hydrolase</keyword>
<dbReference type="OrthoDB" id="507726at2"/>
<evidence type="ECO:0000313" key="2">
    <source>
        <dbReference type="Proteomes" id="UP000185557"/>
    </source>
</evidence>
<dbReference type="Pfam" id="PF13483">
    <property type="entry name" value="Lactamase_B_3"/>
    <property type="match status" value="1"/>
</dbReference>
<reference evidence="1 2" key="1">
    <citation type="submission" date="2016-11" db="EMBL/GenBank/DDBJ databases">
        <title>Draft Genome Sequences of Nine Cyanobacterial Strains from Diverse Habitats.</title>
        <authorList>
            <person name="Zhu T."/>
            <person name="Hou S."/>
            <person name="Lu X."/>
            <person name="Hess W.R."/>
        </authorList>
    </citation>
    <scope>NUCLEOTIDE SEQUENCE [LARGE SCALE GENOMIC DNA]</scope>
    <source>
        <strain evidence="1 2">NIES-30</strain>
    </source>
</reference>
<comment type="caution">
    <text evidence="1">The sequence shown here is derived from an EMBL/GenBank/DDBJ whole genome shotgun (WGS) entry which is preliminary data.</text>
</comment>
<protein>
    <submittedName>
        <fullName evidence="1">Zn-dependent hydrolase</fullName>
    </submittedName>
</protein>
<dbReference type="AlphaFoldDB" id="A0A1U7JAZ0"/>
<keyword evidence="2" id="KW-1185">Reference proteome</keyword>
<dbReference type="SUPFAM" id="SSF56281">
    <property type="entry name" value="Metallo-hydrolase/oxidoreductase"/>
    <property type="match status" value="1"/>
</dbReference>
<dbReference type="PANTHER" id="PTHR36142:SF2">
    <property type="entry name" value="METALLO-HYDROLASE_OXIDOREDUCTASE SUPERFAMILY PROTEIN"/>
    <property type="match status" value="1"/>
</dbReference>
<dbReference type="GO" id="GO:0016787">
    <property type="term" value="F:hydrolase activity"/>
    <property type="evidence" value="ECO:0007669"/>
    <property type="project" value="UniProtKB-KW"/>
</dbReference>
<dbReference type="STRING" id="549789.NIES30_02340"/>
<dbReference type="RefSeq" id="WP_073606749.1">
    <property type="nucleotide sequence ID" value="NZ_MRCG01000001.1"/>
</dbReference>
<dbReference type="Proteomes" id="UP000185557">
    <property type="component" value="Unassembled WGS sequence"/>
</dbReference>
<dbReference type="PANTHER" id="PTHR36142">
    <property type="entry name" value="METALLO-HYDROLASE/OXIDOREDUCTASE SUPERFAMILY PROTEIN"/>
    <property type="match status" value="1"/>
</dbReference>
<dbReference type="InterPro" id="IPR036866">
    <property type="entry name" value="RibonucZ/Hydroxyglut_hydro"/>
</dbReference>
<organism evidence="1 2">
    <name type="scientific">Phormidium tenue NIES-30</name>
    <dbReference type="NCBI Taxonomy" id="549789"/>
    <lineage>
        <taxon>Bacteria</taxon>
        <taxon>Bacillati</taxon>
        <taxon>Cyanobacteriota</taxon>
        <taxon>Cyanophyceae</taxon>
        <taxon>Oscillatoriophycideae</taxon>
        <taxon>Oscillatoriales</taxon>
        <taxon>Oscillatoriaceae</taxon>
        <taxon>Phormidium</taxon>
    </lineage>
</organism>
<gene>
    <name evidence="1" type="ORF">NIES30_02340</name>
</gene>
<name>A0A1U7JAZ0_9CYAN</name>
<dbReference type="EMBL" id="MRCG01000001">
    <property type="protein sequence ID" value="OKH50937.1"/>
    <property type="molecule type" value="Genomic_DNA"/>
</dbReference>
<dbReference type="Gene3D" id="3.60.15.10">
    <property type="entry name" value="Ribonuclease Z/Hydroxyacylglutathione hydrolase-like"/>
    <property type="match status" value="1"/>
</dbReference>